<evidence type="ECO:0000313" key="2">
    <source>
        <dbReference type="EMBL" id="KAG9345593.1"/>
    </source>
</evidence>
<keyword evidence="3" id="KW-1185">Reference proteome</keyword>
<reference evidence="2" key="1">
    <citation type="thesis" date="2021" institute="BYU ScholarsArchive" country="Provo, UT, USA">
        <title>Applications of and Algorithms for Genome Assembly and Genomic Analyses with an Emphasis on Marine Teleosts.</title>
        <authorList>
            <person name="Pickett B.D."/>
        </authorList>
    </citation>
    <scope>NUCLEOTIDE SEQUENCE</scope>
    <source>
        <strain evidence="2">HI-2016</strain>
    </source>
</reference>
<dbReference type="AlphaFoldDB" id="A0A8T2NX40"/>
<comment type="caution">
    <text evidence="2">The sequence shown here is derived from an EMBL/GenBank/DDBJ whole genome shotgun (WGS) entry which is preliminary data.</text>
</comment>
<feature type="compositionally biased region" description="Basic and acidic residues" evidence="1">
    <location>
        <begin position="146"/>
        <end position="174"/>
    </location>
</feature>
<accession>A0A8T2NX40</accession>
<sequence length="174" mass="18681">MQRGSTVAVPRLHALRPSHSSLQRGLCKASQSVVAPAEVQAPKPTRQPTANHLHSSCFQPVVTQVQLLQAAVGVCQCRGERFEQHIPIGAQVQLCEAEEQLSAGVLQVVVAQVQVAQIGGIRAEHRGQRPIAALTRLFGSVGTPQERPDAESGKTERDGIEEGQSGREVFEAKD</sequence>
<dbReference type="EMBL" id="JAFBMS010000017">
    <property type="protein sequence ID" value="KAG9345593.1"/>
    <property type="molecule type" value="Genomic_DNA"/>
</dbReference>
<organism evidence="2 3">
    <name type="scientific">Albula glossodonta</name>
    <name type="common">roundjaw bonefish</name>
    <dbReference type="NCBI Taxonomy" id="121402"/>
    <lineage>
        <taxon>Eukaryota</taxon>
        <taxon>Metazoa</taxon>
        <taxon>Chordata</taxon>
        <taxon>Craniata</taxon>
        <taxon>Vertebrata</taxon>
        <taxon>Euteleostomi</taxon>
        <taxon>Actinopterygii</taxon>
        <taxon>Neopterygii</taxon>
        <taxon>Teleostei</taxon>
        <taxon>Albuliformes</taxon>
        <taxon>Albulidae</taxon>
        <taxon>Albula</taxon>
    </lineage>
</organism>
<proteinExistence type="predicted"/>
<dbReference type="Proteomes" id="UP000824540">
    <property type="component" value="Unassembled WGS sequence"/>
</dbReference>
<gene>
    <name evidence="2" type="ORF">JZ751_008737</name>
</gene>
<protein>
    <submittedName>
        <fullName evidence="2">Uncharacterized protein</fullName>
    </submittedName>
</protein>
<evidence type="ECO:0000313" key="3">
    <source>
        <dbReference type="Proteomes" id="UP000824540"/>
    </source>
</evidence>
<feature type="region of interest" description="Disordered" evidence="1">
    <location>
        <begin position="139"/>
        <end position="174"/>
    </location>
</feature>
<name>A0A8T2NX40_9TELE</name>
<evidence type="ECO:0000256" key="1">
    <source>
        <dbReference type="SAM" id="MobiDB-lite"/>
    </source>
</evidence>